<feature type="domain" description="Xylose isomerase-like TIM barrel" evidence="1">
    <location>
        <begin position="33"/>
        <end position="257"/>
    </location>
</feature>
<dbReference type="Gene3D" id="3.20.20.150">
    <property type="entry name" value="Divalent-metal-dependent TIM barrel enzymes"/>
    <property type="match status" value="1"/>
</dbReference>
<sequence>MNSKGYSSAHYGFLHEYERLNGTSIPMEVLVRKIAESGVRAFESDPTDELVSLAKEHGLHISAAYIGLNLHETADSLQLDNKLLPLLERMARHEVPTLLLNADPKGGWSSPEVKTEDELKQQGENIARVDQIAKAHGIECCFHNHGATKPLAEGDLRSVTEFDGKEVKLCIDTGWAHVAGYDPIEWIRTYSDRVSAVHLRNQRGPVPSVQFDEGELNAAQLLSALREIGYSGWLTFELYHMAETMSALSVAEATKRSAAFVENFYRNHHA</sequence>
<dbReference type="OrthoDB" id="104997at2"/>
<reference evidence="2 3" key="1">
    <citation type="submission" date="2018-09" db="EMBL/GenBank/DDBJ databases">
        <title>Cohnella cavernae sp. nov., isolated from a karst cave.</title>
        <authorList>
            <person name="Zhu H."/>
        </authorList>
    </citation>
    <scope>NUCLEOTIDE SEQUENCE [LARGE SCALE GENOMIC DNA]</scope>
    <source>
        <strain evidence="2 3">K2E09-144</strain>
    </source>
</reference>
<dbReference type="InterPro" id="IPR036237">
    <property type="entry name" value="Xyl_isomerase-like_sf"/>
</dbReference>
<dbReference type="PANTHER" id="PTHR12110:SF41">
    <property type="entry name" value="INOSOSE DEHYDRATASE"/>
    <property type="match status" value="1"/>
</dbReference>
<keyword evidence="3" id="KW-1185">Reference proteome</keyword>
<dbReference type="InterPro" id="IPR013022">
    <property type="entry name" value="Xyl_isomerase-like_TIM-brl"/>
</dbReference>
<dbReference type="AlphaFoldDB" id="A0A398CL96"/>
<protein>
    <submittedName>
        <fullName evidence="2">Sugar phosphate isomerase/epimerase</fullName>
    </submittedName>
</protein>
<dbReference type="Pfam" id="PF01261">
    <property type="entry name" value="AP_endonuc_2"/>
    <property type="match status" value="1"/>
</dbReference>
<dbReference type="InterPro" id="IPR050312">
    <property type="entry name" value="IolE/XylAMocC-like"/>
</dbReference>
<accession>A0A398CL96</accession>
<name>A0A398CL96_9BACL</name>
<dbReference type="PANTHER" id="PTHR12110">
    <property type="entry name" value="HYDROXYPYRUVATE ISOMERASE"/>
    <property type="match status" value="1"/>
</dbReference>
<dbReference type="RefSeq" id="WP_119152529.1">
    <property type="nucleotide sequence ID" value="NZ_JBHSOV010000044.1"/>
</dbReference>
<evidence type="ECO:0000259" key="1">
    <source>
        <dbReference type="Pfam" id="PF01261"/>
    </source>
</evidence>
<evidence type="ECO:0000313" key="3">
    <source>
        <dbReference type="Proteomes" id="UP000266340"/>
    </source>
</evidence>
<dbReference type="SUPFAM" id="SSF51658">
    <property type="entry name" value="Xylose isomerase-like"/>
    <property type="match status" value="1"/>
</dbReference>
<gene>
    <name evidence="2" type="ORF">D3H35_28785</name>
</gene>
<comment type="caution">
    <text evidence="2">The sequence shown here is derived from an EMBL/GenBank/DDBJ whole genome shotgun (WGS) entry which is preliminary data.</text>
</comment>
<dbReference type="GO" id="GO:0016853">
    <property type="term" value="F:isomerase activity"/>
    <property type="evidence" value="ECO:0007669"/>
    <property type="project" value="UniProtKB-KW"/>
</dbReference>
<dbReference type="EMBL" id="QXJM01000056">
    <property type="protein sequence ID" value="RIE00411.1"/>
    <property type="molecule type" value="Genomic_DNA"/>
</dbReference>
<dbReference type="Proteomes" id="UP000266340">
    <property type="component" value="Unassembled WGS sequence"/>
</dbReference>
<keyword evidence="2" id="KW-0413">Isomerase</keyword>
<proteinExistence type="predicted"/>
<evidence type="ECO:0000313" key="2">
    <source>
        <dbReference type="EMBL" id="RIE00411.1"/>
    </source>
</evidence>
<organism evidence="2 3">
    <name type="scientific">Cohnella faecalis</name>
    <dbReference type="NCBI Taxonomy" id="2315694"/>
    <lineage>
        <taxon>Bacteria</taxon>
        <taxon>Bacillati</taxon>
        <taxon>Bacillota</taxon>
        <taxon>Bacilli</taxon>
        <taxon>Bacillales</taxon>
        <taxon>Paenibacillaceae</taxon>
        <taxon>Cohnella</taxon>
    </lineage>
</organism>